<proteinExistence type="predicted"/>
<gene>
    <name evidence="1" type="ORF">INT45_008902</name>
</gene>
<dbReference type="EMBL" id="JAEPRB010000197">
    <property type="protein sequence ID" value="KAG2219058.1"/>
    <property type="molecule type" value="Genomic_DNA"/>
</dbReference>
<sequence>MNFLDISMSKSLSWFATVAKCSEYLGNAVKEHDIFQIHVANPLIKLAPKCINGFAPNSDIEDTFVHSYIGQQKLKYTRQKLNMELANGTLWCDKKYNPDYVAYIKSVDINYDVVVGEFKAPNINSQVESDLLKLGKEMVIMYNKPVKKGIREPHVCSILAHGMFKSLEEFTLILQVISYHSSKEPRSHIKIQTVMIRRTQPPPLSSSPSINSLISYHTTTLEKDRKESVQQMKNQQHMQITSHKKNNQGFQQQQKKSSNYYSLLSAALTFQWAPKCINGFVPNPNIEDTFVHSYIGPLLESVFESEPLFRVNWANGTLLRDQKYIDDYIVYINHNVFTLITMW</sequence>
<organism evidence="1 2">
    <name type="scientific">Circinella minor</name>
    <dbReference type="NCBI Taxonomy" id="1195481"/>
    <lineage>
        <taxon>Eukaryota</taxon>
        <taxon>Fungi</taxon>
        <taxon>Fungi incertae sedis</taxon>
        <taxon>Mucoromycota</taxon>
        <taxon>Mucoromycotina</taxon>
        <taxon>Mucoromycetes</taxon>
        <taxon>Mucorales</taxon>
        <taxon>Lichtheimiaceae</taxon>
        <taxon>Circinella</taxon>
    </lineage>
</organism>
<name>A0A8H7S091_9FUNG</name>
<comment type="caution">
    <text evidence="1">The sequence shown here is derived from an EMBL/GenBank/DDBJ whole genome shotgun (WGS) entry which is preliminary data.</text>
</comment>
<evidence type="ECO:0000313" key="1">
    <source>
        <dbReference type="EMBL" id="KAG2219058.1"/>
    </source>
</evidence>
<protein>
    <submittedName>
        <fullName evidence="1">Uncharacterized protein</fullName>
    </submittedName>
</protein>
<accession>A0A8H7S091</accession>
<dbReference type="AlphaFoldDB" id="A0A8H7S091"/>
<keyword evidence="2" id="KW-1185">Reference proteome</keyword>
<dbReference type="Proteomes" id="UP000646827">
    <property type="component" value="Unassembled WGS sequence"/>
</dbReference>
<reference evidence="1 2" key="1">
    <citation type="submission" date="2020-12" db="EMBL/GenBank/DDBJ databases">
        <title>Metabolic potential, ecology and presence of endohyphal bacteria is reflected in genomic diversity of Mucoromycotina.</title>
        <authorList>
            <person name="Muszewska A."/>
            <person name="Okrasinska A."/>
            <person name="Steczkiewicz K."/>
            <person name="Drgas O."/>
            <person name="Orlowska M."/>
            <person name="Perlinska-Lenart U."/>
            <person name="Aleksandrzak-Piekarczyk T."/>
            <person name="Szatraj K."/>
            <person name="Zielenkiewicz U."/>
            <person name="Pilsyk S."/>
            <person name="Malc E."/>
            <person name="Mieczkowski P."/>
            <person name="Kruszewska J.S."/>
            <person name="Biernat P."/>
            <person name="Pawlowska J."/>
        </authorList>
    </citation>
    <scope>NUCLEOTIDE SEQUENCE [LARGE SCALE GENOMIC DNA]</scope>
    <source>
        <strain evidence="1 2">CBS 142.35</strain>
    </source>
</reference>
<evidence type="ECO:0000313" key="2">
    <source>
        <dbReference type="Proteomes" id="UP000646827"/>
    </source>
</evidence>